<organism evidence="2 3">
    <name type="scientific">Iningainema tapete BLCC-T55</name>
    <dbReference type="NCBI Taxonomy" id="2748662"/>
    <lineage>
        <taxon>Bacteria</taxon>
        <taxon>Bacillati</taxon>
        <taxon>Cyanobacteriota</taxon>
        <taxon>Cyanophyceae</taxon>
        <taxon>Nostocales</taxon>
        <taxon>Scytonemataceae</taxon>
        <taxon>Iningainema tapete</taxon>
    </lineage>
</organism>
<keyword evidence="1" id="KW-0472">Membrane</keyword>
<feature type="transmembrane region" description="Helical" evidence="1">
    <location>
        <begin position="29"/>
        <end position="47"/>
    </location>
</feature>
<evidence type="ECO:0000313" key="2">
    <source>
        <dbReference type="EMBL" id="MBD2777579.1"/>
    </source>
</evidence>
<feature type="transmembrane region" description="Helical" evidence="1">
    <location>
        <begin position="54"/>
        <end position="77"/>
    </location>
</feature>
<keyword evidence="1" id="KW-1133">Transmembrane helix</keyword>
<proteinExistence type="predicted"/>
<dbReference type="EMBL" id="JACXAE010000110">
    <property type="protein sequence ID" value="MBD2777579.1"/>
    <property type="molecule type" value="Genomic_DNA"/>
</dbReference>
<feature type="transmembrane region" description="Helical" evidence="1">
    <location>
        <begin position="89"/>
        <end position="113"/>
    </location>
</feature>
<dbReference type="InterPro" id="IPR007165">
    <property type="entry name" value="Phage_holin_4_2"/>
</dbReference>
<dbReference type="RefSeq" id="WP_190836635.1">
    <property type="nucleotide sequence ID" value="NZ_CAWPPI010000110.1"/>
</dbReference>
<evidence type="ECO:0000313" key="3">
    <source>
        <dbReference type="Proteomes" id="UP000629098"/>
    </source>
</evidence>
<dbReference type="Proteomes" id="UP000629098">
    <property type="component" value="Unassembled WGS sequence"/>
</dbReference>
<accession>A0A8J6XK38</accession>
<gene>
    <name evidence="2" type="ORF">ICL16_37435</name>
</gene>
<comment type="caution">
    <text evidence="2">The sequence shown here is derived from an EMBL/GenBank/DDBJ whole genome shotgun (WGS) entry which is preliminary data.</text>
</comment>
<dbReference type="AlphaFoldDB" id="A0A8J6XK38"/>
<reference evidence="2" key="1">
    <citation type="submission" date="2020-09" db="EMBL/GenBank/DDBJ databases">
        <title>Iningainema tapete sp. nov. (Scytonemataceae, Cyanobacteria) from greenhouses in central Florida (USA) produces two types of nodularin with biosynthetic potential for microcystin-LR and anabaenopeptins.</title>
        <authorList>
            <person name="Berthold D.E."/>
            <person name="Lefler F.W."/>
            <person name="Huang I.-S."/>
            <person name="Abdulla H."/>
            <person name="Zimba P.V."/>
            <person name="Laughinghouse H.D. IV."/>
        </authorList>
    </citation>
    <scope>NUCLEOTIDE SEQUENCE</scope>
    <source>
        <strain evidence="2">BLCCT55</strain>
    </source>
</reference>
<sequence>MLHFIITWLGSAIALLITGYIVPGFVVKNLGVALLASIIIGLVNALVRPILAILTFPITLFTFGLFLFVVNALSLWLASALTPGYGFEINGFAAALLGSIVLSIVSSIVNYFLRAIE</sequence>
<evidence type="ECO:0000256" key="1">
    <source>
        <dbReference type="SAM" id="Phobius"/>
    </source>
</evidence>
<keyword evidence="1" id="KW-0812">Transmembrane</keyword>
<dbReference type="Pfam" id="PF04020">
    <property type="entry name" value="Phage_holin_4_2"/>
    <property type="match status" value="1"/>
</dbReference>
<name>A0A8J6XK38_9CYAN</name>
<keyword evidence="3" id="KW-1185">Reference proteome</keyword>
<dbReference type="PANTHER" id="PTHR37309:SF1">
    <property type="entry name" value="SLR0284 PROTEIN"/>
    <property type="match status" value="1"/>
</dbReference>
<dbReference type="PANTHER" id="PTHR37309">
    <property type="entry name" value="SLR0284 PROTEIN"/>
    <property type="match status" value="1"/>
</dbReference>
<protein>
    <submittedName>
        <fullName evidence="2">Phage holin family protein</fullName>
    </submittedName>
</protein>